<organism evidence="1">
    <name type="scientific">candidate division TA06 bacterium ADurb.Bin131</name>
    <dbReference type="NCBI Taxonomy" id="1852827"/>
    <lineage>
        <taxon>Bacteria</taxon>
        <taxon>Bacteria division TA06</taxon>
    </lineage>
</organism>
<comment type="caution">
    <text evidence="1">The sequence shown here is derived from an EMBL/GenBank/DDBJ whole genome shotgun (WGS) entry which is preliminary data.</text>
</comment>
<dbReference type="Proteomes" id="UP000485562">
    <property type="component" value="Unassembled WGS sequence"/>
</dbReference>
<proteinExistence type="predicted"/>
<protein>
    <submittedName>
        <fullName evidence="1">Uncharacterized protein</fullName>
    </submittedName>
</protein>
<accession>A0A1V6C6R5</accession>
<dbReference type="EMBL" id="MWDQ01000120">
    <property type="protein sequence ID" value="OQB72618.1"/>
    <property type="molecule type" value="Genomic_DNA"/>
</dbReference>
<reference evidence="1" key="1">
    <citation type="submission" date="2017-02" db="EMBL/GenBank/DDBJ databases">
        <title>Delving into the versatile metabolic prowess of the omnipresent phylum Bacteroidetes.</title>
        <authorList>
            <person name="Nobu M.K."/>
            <person name="Mei R."/>
            <person name="Narihiro T."/>
            <person name="Kuroda K."/>
            <person name="Liu W.-T."/>
        </authorList>
    </citation>
    <scope>NUCLEOTIDE SEQUENCE</scope>
    <source>
        <strain evidence="1">ADurb.Bin131</strain>
    </source>
</reference>
<sequence length="64" mass="7218">MKTKKKAIILGNLLPEPVMAKGIKINQTNSERCLIYKAFEEPVKAKFPVSITVEGERVVFIVEE</sequence>
<gene>
    <name evidence="1" type="ORF">BWX89_01268</name>
</gene>
<evidence type="ECO:0000313" key="1">
    <source>
        <dbReference type="EMBL" id="OQB72618.1"/>
    </source>
</evidence>
<dbReference type="AlphaFoldDB" id="A0A1V6C6R5"/>
<name>A0A1V6C6R5_UNCT6</name>